<evidence type="ECO:0000313" key="1">
    <source>
        <dbReference type="EMBL" id="CAH1636742.1"/>
    </source>
</evidence>
<accession>A0A9P0HZC1</accession>
<dbReference type="Proteomes" id="UP001153321">
    <property type="component" value="Chromosome 14"/>
</dbReference>
<keyword evidence="2" id="KW-1185">Reference proteome</keyword>
<organism evidence="1 2">
    <name type="scientific">Spodoptera littoralis</name>
    <name type="common">Egyptian cotton leafworm</name>
    <dbReference type="NCBI Taxonomy" id="7109"/>
    <lineage>
        <taxon>Eukaryota</taxon>
        <taxon>Metazoa</taxon>
        <taxon>Ecdysozoa</taxon>
        <taxon>Arthropoda</taxon>
        <taxon>Hexapoda</taxon>
        <taxon>Insecta</taxon>
        <taxon>Pterygota</taxon>
        <taxon>Neoptera</taxon>
        <taxon>Endopterygota</taxon>
        <taxon>Lepidoptera</taxon>
        <taxon>Glossata</taxon>
        <taxon>Ditrysia</taxon>
        <taxon>Noctuoidea</taxon>
        <taxon>Noctuidae</taxon>
        <taxon>Amphipyrinae</taxon>
        <taxon>Spodoptera</taxon>
    </lineage>
</organism>
<gene>
    <name evidence="1" type="ORF">SPLIT_LOCUS2104</name>
</gene>
<sequence length="10" mass="1420">MYFLRLFRHH</sequence>
<protein>
    <submittedName>
        <fullName evidence="1">Uncharacterized protein</fullName>
    </submittedName>
</protein>
<name>A0A9P0HZC1_SPOLI</name>
<proteinExistence type="predicted"/>
<reference evidence="1" key="1">
    <citation type="submission" date="2022-02" db="EMBL/GenBank/DDBJ databases">
        <authorList>
            <person name="King R."/>
        </authorList>
    </citation>
    <scope>NUCLEOTIDE SEQUENCE</scope>
</reference>
<evidence type="ECO:0000313" key="2">
    <source>
        <dbReference type="Proteomes" id="UP001153321"/>
    </source>
</evidence>
<dbReference type="EMBL" id="LR824545">
    <property type="protein sequence ID" value="CAH1636742.1"/>
    <property type="molecule type" value="Genomic_DNA"/>
</dbReference>